<dbReference type="InterPro" id="IPR024501">
    <property type="entry name" value="DUF3141"/>
</dbReference>
<dbReference type="RefSeq" id="WP_301811539.1">
    <property type="nucleotide sequence ID" value="NZ_JAUJZH010000012.1"/>
</dbReference>
<dbReference type="InterPro" id="IPR051321">
    <property type="entry name" value="PHA/PHB_synthase"/>
</dbReference>
<gene>
    <name evidence="1" type="ORF">Q2T77_18055</name>
</gene>
<protein>
    <submittedName>
        <fullName evidence="1">TerB family tellurite resistance protein</fullName>
    </submittedName>
</protein>
<proteinExistence type="predicted"/>
<evidence type="ECO:0000313" key="2">
    <source>
        <dbReference type="Proteomes" id="UP001169027"/>
    </source>
</evidence>
<name>A0ABT8S5J3_9BURK</name>
<dbReference type="PANTHER" id="PTHR36837:SF2">
    <property type="entry name" value="POLY(3-HYDROXYALKANOATE) POLYMERASE SUBUNIT PHAC"/>
    <property type="match status" value="1"/>
</dbReference>
<dbReference type="Gene3D" id="3.40.50.1820">
    <property type="entry name" value="alpha/beta hydrolase"/>
    <property type="match status" value="1"/>
</dbReference>
<reference evidence="1" key="1">
    <citation type="submission" date="2023-06" db="EMBL/GenBank/DDBJ databases">
        <authorList>
            <person name="Jiang Y."/>
            <person name="Liu Q."/>
        </authorList>
    </citation>
    <scope>NUCLEOTIDE SEQUENCE</scope>
    <source>
        <strain evidence="1">CGMCC 1.12090</strain>
    </source>
</reference>
<dbReference type="InterPro" id="IPR029058">
    <property type="entry name" value="AB_hydrolase_fold"/>
</dbReference>
<dbReference type="Pfam" id="PF11339">
    <property type="entry name" value="DUF3141"/>
    <property type="match status" value="1"/>
</dbReference>
<dbReference type="SUPFAM" id="SSF53474">
    <property type="entry name" value="alpha/beta-Hydrolases"/>
    <property type="match status" value="1"/>
</dbReference>
<dbReference type="EMBL" id="JAUKVY010000012">
    <property type="protein sequence ID" value="MDO1534194.1"/>
    <property type="molecule type" value="Genomic_DNA"/>
</dbReference>
<keyword evidence="2" id="KW-1185">Reference proteome</keyword>
<organism evidence="1 2">
    <name type="scientific">Variovorax ginsengisoli</name>
    <dbReference type="NCBI Taxonomy" id="363844"/>
    <lineage>
        <taxon>Bacteria</taxon>
        <taxon>Pseudomonadati</taxon>
        <taxon>Pseudomonadota</taxon>
        <taxon>Betaproteobacteria</taxon>
        <taxon>Burkholderiales</taxon>
        <taxon>Comamonadaceae</taxon>
        <taxon>Variovorax</taxon>
    </lineage>
</organism>
<evidence type="ECO:0000313" key="1">
    <source>
        <dbReference type="EMBL" id="MDO1534194.1"/>
    </source>
</evidence>
<dbReference type="PANTHER" id="PTHR36837">
    <property type="entry name" value="POLY(3-HYDROXYALKANOATE) POLYMERASE SUBUNIT PHAC"/>
    <property type="match status" value="1"/>
</dbReference>
<dbReference type="CDD" id="cd07177">
    <property type="entry name" value="terB_like"/>
    <property type="match status" value="1"/>
</dbReference>
<accession>A0ABT8S5J3</accession>
<dbReference type="Proteomes" id="UP001169027">
    <property type="component" value="Unassembled WGS sequence"/>
</dbReference>
<sequence length="741" mass="82604">MANKASPPSASFPSSPLSPLWPMQAAQAAAEYGIDAWQRSILTMDVLRERGNQYLEHTKSGKPPVLVFDYDTVLDARDFPKPANYALVRIKPDASHAKTDAKKRPFVVIDPRAGHGPGIGGFKMDSEIGIALQHGHPCYFVMFFPYPMPGQTIESVCAAEIAFMKKVNELHPDADGKPFVIGNCQGGWALIMLAALAPQHVGPLLLAGSPVSYWAGVEGKNPMRYSGGLLGGTWLASLAGDLGHGKFDGAYLVNNFEGLNPANTYWSKLYNLYAQVDTERERFLEFEKWWGGLFLMNKEEMEWITKNLFVGNKLSAGEVESFDGKHRVDIRNIRTPIVVFASWGDNITPPQQALNWIPDAYASVDEIRLNEQTIVYCLHEKIGHLGIFVSAGVAKRETSELASALDLIETLPPGLYEAVIQDTQPDMPGLAYLEGRYLIQFVPRTIEDILAFDDGREDEKAFEVVDRVAQINQGLYDTFASPLVKAMSSEASAEVSRAANPSRMERWGFSNLNPWMFWVQAMAENVRANRRAAAPDNPFTKAEREVSGRIEQSLDRVRDAKDAMSERMFKAIYEAPWLAAAVGLGADALGRRGPPSATWERDELKRLKRQEIESQFESGSVLDAWARMLLYVRREENVVDERPYNLMRRMIDEMDPEHRPALAAVKAAIKRQAFVLALDEERAIAALPALVPEMHLRRKGVEAARKVAGARGKLSAHQEERFRRLASVLSLDTPVRPRRAA</sequence>
<comment type="caution">
    <text evidence="1">The sequence shown here is derived from an EMBL/GenBank/DDBJ whole genome shotgun (WGS) entry which is preliminary data.</text>
</comment>